<sequence>MARHSRYIKMKRSIIALVYVLILVLMILLYMLVKRAETQKQMKNGNARTLLETGSDTVVNNPVPILRRLLTKIKKS</sequence>
<protein>
    <submittedName>
        <fullName evidence="2">Uncharacterized protein</fullName>
    </submittedName>
</protein>
<dbReference type="RefSeq" id="WP_159453610.1">
    <property type="nucleotide sequence ID" value="NZ_FUZU01000001.1"/>
</dbReference>
<keyword evidence="1" id="KW-0472">Membrane</keyword>
<dbReference type="EMBL" id="FUZU01000001">
    <property type="protein sequence ID" value="SKC50263.1"/>
    <property type="molecule type" value="Genomic_DNA"/>
</dbReference>
<keyword evidence="1" id="KW-1133">Transmembrane helix</keyword>
<gene>
    <name evidence="2" type="ORF">SAMN05660236_1058</name>
</gene>
<dbReference type="Proteomes" id="UP000190961">
    <property type="component" value="Unassembled WGS sequence"/>
</dbReference>
<proteinExistence type="predicted"/>
<keyword evidence="1" id="KW-0812">Transmembrane</keyword>
<accession>A0A1T5JGG0</accession>
<feature type="transmembrane region" description="Helical" evidence="1">
    <location>
        <begin position="12"/>
        <end position="33"/>
    </location>
</feature>
<evidence type="ECO:0000313" key="2">
    <source>
        <dbReference type="EMBL" id="SKC50263.1"/>
    </source>
</evidence>
<keyword evidence="3" id="KW-1185">Reference proteome</keyword>
<evidence type="ECO:0000313" key="3">
    <source>
        <dbReference type="Proteomes" id="UP000190961"/>
    </source>
</evidence>
<evidence type="ECO:0000256" key="1">
    <source>
        <dbReference type="SAM" id="Phobius"/>
    </source>
</evidence>
<organism evidence="2 3">
    <name type="scientific">Ohtaekwangia koreensis</name>
    <dbReference type="NCBI Taxonomy" id="688867"/>
    <lineage>
        <taxon>Bacteria</taxon>
        <taxon>Pseudomonadati</taxon>
        <taxon>Bacteroidota</taxon>
        <taxon>Cytophagia</taxon>
        <taxon>Cytophagales</taxon>
        <taxon>Fulvivirgaceae</taxon>
        <taxon>Ohtaekwangia</taxon>
    </lineage>
</organism>
<name>A0A1T5JGG0_9BACT</name>
<dbReference type="AlphaFoldDB" id="A0A1T5JGG0"/>
<reference evidence="2 3" key="1">
    <citation type="submission" date="2017-02" db="EMBL/GenBank/DDBJ databases">
        <authorList>
            <person name="Peterson S.W."/>
        </authorList>
    </citation>
    <scope>NUCLEOTIDE SEQUENCE [LARGE SCALE GENOMIC DNA]</scope>
    <source>
        <strain evidence="2 3">DSM 25262</strain>
    </source>
</reference>